<dbReference type="PANTHER" id="PTHR30034">
    <property type="entry name" value="FLAGELLAR MOTOR SWITCH PROTEIN FLIM"/>
    <property type="match status" value="1"/>
</dbReference>
<dbReference type="GO" id="GO:0005886">
    <property type="term" value="C:plasma membrane"/>
    <property type="evidence" value="ECO:0007669"/>
    <property type="project" value="UniProtKB-SubCell"/>
</dbReference>
<dbReference type="Gene3D" id="3.40.1550.10">
    <property type="entry name" value="CheC-like"/>
    <property type="match status" value="1"/>
</dbReference>
<dbReference type="InterPro" id="IPR036429">
    <property type="entry name" value="SpoA-like_sf"/>
</dbReference>
<evidence type="ECO:0000256" key="1">
    <source>
        <dbReference type="ARBA" id="ARBA00011049"/>
    </source>
</evidence>
<evidence type="ECO:0000256" key="11">
    <source>
        <dbReference type="PIRNR" id="PIRNR002888"/>
    </source>
</evidence>
<evidence type="ECO:0000256" key="7">
    <source>
        <dbReference type="ARBA" id="ARBA00023136"/>
    </source>
</evidence>
<evidence type="ECO:0000256" key="6">
    <source>
        <dbReference type="ARBA" id="ARBA00022779"/>
    </source>
</evidence>
<name>A0A2W5NFS7_9SPHN</name>
<evidence type="ECO:0000256" key="10">
    <source>
        <dbReference type="NCBIfam" id="TIGR01397"/>
    </source>
</evidence>
<dbReference type="InterPro" id="IPR028976">
    <property type="entry name" value="CheC-like_sf"/>
</dbReference>
<proteinExistence type="inferred from homology"/>
<evidence type="ECO:0000259" key="12">
    <source>
        <dbReference type="Pfam" id="PF01052"/>
    </source>
</evidence>
<evidence type="ECO:0000256" key="5">
    <source>
        <dbReference type="ARBA" id="ARBA00022519"/>
    </source>
</evidence>
<feature type="domain" description="Flagellar motor switch protein FliN-like C-terminal" evidence="12">
    <location>
        <begin position="263"/>
        <end position="329"/>
    </location>
</feature>
<dbReference type="PANTHER" id="PTHR30034:SF3">
    <property type="entry name" value="FLAGELLAR MOTOR SWITCH PROTEIN FLIM"/>
    <property type="match status" value="1"/>
</dbReference>
<keyword evidence="5 11" id="KW-0997">Cell inner membrane</keyword>
<dbReference type="Pfam" id="PF02154">
    <property type="entry name" value="FliM"/>
    <property type="match status" value="1"/>
</dbReference>
<organism evidence="13 14">
    <name type="scientific">Novosphingobium pentaromativorans</name>
    <dbReference type="NCBI Taxonomy" id="205844"/>
    <lineage>
        <taxon>Bacteria</taxon>
        <taxon>Pseudomonadati</taxon>
        <taxon>Pseudomonadota</taxon>
        <taxon>Alphaproteobacteria</taxon>
        <taxon>Sphingomonadales</taxon>
        <taxon>Sphingomonadaceae</taxon>
        <taxon>Novosphingobium</taxon>
    </lineage>
</organism>
<evidence type="ECO:0000313" key="14">
    <source>
        <dbReference type="Proteomes" id="UP000249082"/>
    </source>
</evidence>
<reference evidence="13 14" key="1">
    <citation type="submission" date="2017-08" db="EMBL/GenBank/DDBJ databases">
        <title>Infants hospitalized years apart are colonized by the same room-sourced microbial strains.</title>
        <authorList>
            <person name="Brooks B."/>
            <person name="Olm M.R."/>
            <person name="Firek B.A."/>
            <person name="Baker R."/>
            <person name="Thomas B.C."/>
            <person name="Morowitz M.J."/>
            <person name="Banfield J.F."/>
        </authorList>
    </citation>
    <scope>NUCLEOTIDE SEQUENCE [LARGE SCALE GENOMIC DNA]</scope>
    <source>
        <strain evidence="13">S2_005_002_R2_33</strain>
    </source>
</reference>
<protein>
    <recommendedName>
        <fullName evidence="2 10">Flagellar motor switch protein FliM</fullName>
    </recommendedName>
</protein>
<dbReference type="PIRSF" id="PIRSF002888">
    <property type="entry name" value="FliM"/>
    <property type="match status" value="1"/>
</dbReference>
<keyword evidence="13" id="KW-0282">Flagellum</keyword>
<dbReference type="GO" id="GO:0003774">
    <property type="term" value="F:cytoskeletal motor activity"/>
    <property type="evidence" value="ECO:0007669"/>
    <property type="project" value="InterPro"/>
</dbReference>
<dbReference type="Pfam" id="PF01052">
    <property type="entry name" value="FliMN_C"/>
    <property type="match status" value="1"/>
</dbReference>
<keyword evidence="3 11" id="KW-1003">Cell membrane</keyword>
<keyword evidence="13" id="KW-0966">Cell projection</keyword>
<gene>
    <name evidence="13" type="ORF">DI555_19515</name>
</gene>
<dbReference type="InterPro" id="IPR001689">
    <property type="entry name" value="Flag_FliM"/>
</dbReference>
<dbReference type="GO" id="GO:0071978">
    <property type="term" value="P:bacterial-type flagellum-dependent swarming motility"/>
    <property type="evidence" value="ECO:0007669"/>
    <property type="project" value="TreeGrafter"/>
</dbReference>
<evidence type="ECO:0000313" key="13">
    <source>
        <dbReference type="EMBL" id="PZQ52014.1"/>
    </source>
</evidence>
<keyword evidence="7 11" id="KW-0472">Membrane</keyword>
<comment type="function">
    <text evidence="9 11">FliM is one of three proteins (FliG, FliN, FliM) that forms the rotor-mounted switch complex (C ring), located at the base of the basal body. This complex interacts with the CheY and CheZ chemotaxis proteins, in addition to contacting components of the motor that determine the direction of flagellar rotation.</text>
</comment>
<dbReference type="SUPFAM" id="SSF103039">
    <property type="entry name" value="CheC-like"/>
    <property type="match status" value="1"/>
</dbReference>
<evidence type="ECO:0000256" key="2">
    <source>
        <dbReference type="ARBA" id="ARBA00021898"/>
    </source>
</evidence>
<keyword evidence="8 11" id="KW-0975">Bacterial flagellum</keyword>
<evidence type="ECO:0000256" key="3">
    <source>
        <dbReference type="ARBA" id="ARBA00022475"/>
    </source>
</evidence>
<dbReference type="GO" id="GO:0009425">
    <property type="term" value="C:bacterial-type flagellum basal body"/>
    <property type="evidence" value="ECO:0007669"/>
    <property type="project" value="UniProtKB-SubCell"/>
</dbReference>
<comment type="subcellular location">
    <subcellularLocation>
        <location evidence="11">Cell inner membrane</location>
        <topology evidence="11">Peripheral membrane protein</topology>
    </subcellularLocation>
    <subcellularLocation>
        <location evidence="11">Bacterial flagellum basal body</location>
    </subcellularLocation>
</comment>
<dbReference type="SUPFAM" id="SSF101801">
    <property type="entry name" value="Surface presentation of antigens (SPOA)"/>
    <property type="match status" value="1"/>
</dbReference>
<evidence type="ECO:0000256" key="4">
    <source>
        <dbReference type="ARBA" id="ARBA00022500"/>
    </source>
</evidence>
<dbReference type="CDD" id="cd17908">
    <property type="entry name" value="FliM"/>
    <property type="match status" value="1"/>
</dbReference>
<dbReference type="AlphaFoldDB" id="A0A2W5NFS7"/>
<comment type="caution">
    <text evidence="13">The sequence shown here is derived from an EMBL/GenBank/DDBJ whole genome shotgun (WGS) entry which is preliminary data.</text>
</comment>
<dbReference type="PRINTS" id="PR00955">
    <property type="entry name" value="FLGMOTORFLIM"/>
</dbReference>
<dbReference type="EMBL" id="QFPX01000021">
    <property type="protein sequence ID" value="PZQ52014.1"/>
    <property type="molecule type" value="Genomic_DNA"/>
</dbReference>
<sequence>MSDDFDDFILPDPPKMGAINDDTFDQDSIDALFGFDSDMPAAPKSGLKAMIESNVISHERLPMLEVVCERMVRSFATSMRNLTSDAIDVTLEEITSTRFGEFMNRVALPAMFGVFQVTEWENYGVVTVDSGLIYAVVDALLGGRKGSRPMRVEGRAFTTIETMLVSKMVQLALDDLSSAFEAIEPVTMVVERMESSPRFAAIAGPSNIAAVATFRVDMEGRGGKFSVLLPYATIEPVRDKLLQRFMGEKLGRDRIWAAHMASELYNTEVTVDVVLGEKLMSLRDVMTLQVGQTIALSHSPNDALQVQCGGVPLGRAHIGQRSSNIAIRMATDISKGYPK</sequence>
<keyword evidence="13" id="KW-0969">Cilium</keyword>
<evidence type="ECO:0000256" key="8">
    <source>
        <dbReference type="ARBA" id="ARBA00023143"/>
    </source>
</evidence>
<accession>A0A2W5NFS7</accession>
<dbReference type="InterPro" id="IPR001543">
    <property type="entry name" value="FliN-like_C"/>
</dbReference>
<dbReference type="Proteomes" id="UP000249082">
    <property type="component" value="Unassembled WGS sequence"/>
</dbReference>
<keyword evidence="4 11" id="KW-0145">Chemotaxis</keyword>
<comment type="similarity">
    <text evidence="1 11">Belongs to the FliM family.</text>
</comment>
<dbReference type="Gene3D" id="2.30.330.10">
    <property type="entry name" value="SpoA-like"/>
    <property type="match status" value="1"/>
</dbReference>
<evidence type="ECO:0000256" key="9">
    <source>
        <dbReference type="ARBA" id="ARBA00025044"/>
    </source>
</evidence>
<dbReference type="GO" id="GO:0050918">
    <property type="term" value="P:positive chemotaxis"/>
    <property type="evidence" value="ECO:0007669"/>
    <property type="project" value="TreeGrafter"/>
</dbReference>
<dbReference type="NCBIfam" id="TIGR01397">
    <property type="entry name" value="fliM_switch"/>
    <property type="match status" value="1"/>
</dbReference>
<keyword evidence="6 11" id="KW-0283">Flagellar rotation</keyword>